<evidence type="ECO:0000256" key="1">
    <source>
        <dbReference type="SAM" id="SignalP"/>
    </source>
</evidence>
<proteinExistence type="predicted"/>
<feature type="chain" id="PRO_5042580298" evidence="1">
    <location>
        <begin position="29"/>
        <end position="204"/>
    </location>
</feature>
<comment type="caution">
    <text evidence="2">The sequence shown here is derived from an EMBL/GenBank/DDBJ whole genome shotgun (WGS) entry which is preliminary data.</text>
</comment>
<keyword evidence="3" id="KW-1185">Reference proteome</keyword>
<reference evidence="2" key="1">
    <citation type="submission" date="2021-12" db="EMBL/GenBank/DDBJ databases">
        <authorList>
            <person name="King R."/>
        </authorList>
    </citation>
    <scope>NUCLEOTIDE SEQUENCE</scope>
</reference>
<sequence length="204" mass="23830">MFGPWFSTSCSLFLLFVLFVGQKNSAWAEKGNLHRCRYSCYARDGFFRDDNLVKPVSVGKLRLAGYWCSCPSSKAFNHYMMKNEMKRPALLRLWKLLRFGYGRFRFGDLRTFTFYSGEDVLAYIKKRRENYGIKHGIDQRKWEEMTAEDEITKLGVDGKSKDLQVDDLPSGVKKYIPKSKFIENKPKKEQLVGVKHLTTQVNPR</sequence>
<dbReference type="AlphaFoldDB" id="A0AAI8UTZ9"/>
<evidence type="ECO:0000313" key="3">
    <source>
        <dbReference type="Proteomes" id="UP001152759"/>
    </source>
</evidence>
<accession>A0AAI8UTZ9</accession>
<evidence type="ECO:0000313" key="2">
    <source>
        <dbReference type="EMBL" id="CAH0746870.1"/>
    </source>
</evidence>
<protein>
    <submittedName>
        <fullName evidence="2">Uncharacterized protein</fullName>
    </submittedName>
</protein>
<keyword evidence="1" id="KW-0732">Signal</keyword>
<dbReference type="Proteomes" id="UP001152759">
    <property type="component" value="Unassembled WGS sequence"/>
</dbReference>
<name>A0AAI8UTZ9_BEMTA</name>
<dbReference type="EMBL" id="CAKKNF020000003">
    <property type="protein sequence ID" value="CAH0746870.1"/>
    <property type="molecule type" value="Genomic_DNA"/>
</dbReference>
<organism evidence="2 3">
    <name type="scientific">Bemisia tabaci</name>
    <name type="common">Sweetpotato whitefly</name>
    <name type="synonym">Aleurodes tabaci</name>
    <dbReference type="NCBI Taxonomy" id="7038"/>
    <lineage>
        <taxon>Eukaryota</taxon>
        <taxon>Metazoa</taxon>
        <taxon>Ecdysozoa</taxon>
        <taxon>Arthropoda</taxon>
        <taxon>Hexapoda</taxon>
        <taxon>Insecta</taxon>
        <taxon>Pterygota</taxon>
        <taxon>Neoptera</taxon>
        <taxon>Paraneoptera</taxon>
        <taxon>Hemiptera</taxon>
        <taxon>Sternorrhyncha</taxon>
        <taxon>Aleyrodoidea</taxon>
        <taxon>Aleyrodidae</taxon>
        <taxon>Aleyrodinae</taxon>
        <taxon>Bemisia</taxon>
    </lineage>
</organism>
<feature type="signal peptide" evidence="1">
    <location>
        <begin position="1"/>
        <end position="28"/>
    </location>
</feature>
<gene>
    <name evidence="2" type="ORF">BEMITA_LOCUS36</name>
</gene>